<dbReference type="InterPro" id="IPR025877">
    <property type="entry name" value="MobA-like_NTP_Trfase"/>
</dbReference>
<dbReference type="OrthoDB" id="9814110at2"/>
<keyword evidence="6" id="KW-1185">Reference proteome</keyword>
<name>A0A255YTJ1_9PROT</name>
<dbReference type="PANTHER" id="PTHR43584">
    <property type="entry name" value="NUCLEOTIDYL TRANSFERASE"/>
    <property type="match status" value="1"/>
</dbReference>
<dbReference type="GO" id="GO:0016779">
    <property type="term" value="F:nucleotidyltransferase activity"/>
    <property type="evidence" value="ECO:0007669"/>
    <property type="project" value="UniProtKB-KW"/>
</dbReference>
<accession>A0A255YTJ1</accession>
<dbReference type="InterPro" id="IPR050065">
    <property type="entry name" value="GlmU-like"/>
</dbReference>
<dbReference type="CDD" id="cd02523">
    <property type="entry name" value="PC_cytidylyltransferase"/>
    <property type="match status" value="1"/>
</dbReference>
<evidence type="ECO:0000256" key="1">
    <source>
        <dbReference type="ARBA" id="ARBA00022679"/>
    </source>
</evidence>
<evidence type="ECO:0000259" key="4">
    <source>
        <dbReference type="Pfam" id="PF12804"/>
    </source>
</evidence>
<keyword evidence="3" id="KW-0460">Magnesium</keyword>
<evidence type="ECO:0000256" key="2">
    <source>
        <dbReference type="ARBA" id="ARBA00022695"/>
    </source>
</evidence>
<dbReference type="Pfam" id="PF12804">
    <property type="entry name" value="NTP_transf_3"/>
    <property type="match status" value="1"/>
</dbReference>
<dbReference type="SUPFAM" id="SSF53448">
    <property type="entry name" value="Nucleotide-diphospho-sugar transferases"/>
    <property type="match status" value="1"/>
</dbReference>
<dbReference type="Gene3D" id="3.90.550.10">
    <property type="entry name" value="Spore Coat Polysaccharide Biosynthesis Protein SpsA, Chain A"/>
    <property type="match status" value="1"/>
</dbReference>
<feature type="domain" description="MobA-like NTP transferase" evidence="4">
    <location>
        <begin position="3"/>
        <end position="126"/>
    </location>
</feature>
<dbReference type="RefSeq" id="WP_094457575.1">
    <property type="nucleotide sequence ID" value="NZ_NOXU01000031.1"/>
</dbReference>
<gene>
    <name evidence="5" type="ORF">CHU95_17275</name>
</gene>
<comment type="caution">
    <text evidence="5">The sequence shown here is derived from an EMBL/GenBank/DDBJ whole genome shotgun (WGS) entry which is preliminary data.</text>
</comment>
<dbReference type="EMBL" id="NOXU01000031">
    <property type="protein sequence ID" value="OYQ32538.1"/>
    <property type="molecule type" value="Genomic_DNA"/>
</dbReference>
<sequence>MKAIILSAGQGKRLMPLTEDRPKCLIDLSGRTLLEWQIRGLAAAGVTEAVVVTGFRADRVEEALAGMDVPGITTRTLYNPFYALADNTASCWVARAEMDGPFLILNGDTLFEPEIAKRLLSGAKKPITVTIDAKDGYDADDMKVRTDTDGNLMQIGKTLPLDIVNGESIGFLCFSADGGKRFAAEVEKTLRTPEGLRRWYLSVIDTIAKADGSVGTVSIQGLEWGEMDFPADVDSNRLLTAGWIGRSGG</sequence>
<dbReference type="Proteomes" id="UP000216998">
    <property type="component" value="Unassembled WGS sequence"/>
</dbReference>
<proteinExistence type="predicted"/>
<organism evidence="5 6">
    <name type="scientific">Niveispirillum lacus</name>
    <dbReference type="NCBI Taxonomy" id="1981099"/>
    <lineage>
        <taxon>Bacteria</taxon>
        <taxon>Pseudomonadati</taxon>
        <taxon>Pseudomonadota</taxon>
        <taxon>Alphaproteobacteria</taxon>
        <taxon>Rhodospirillales</taxon>
        <taxon>Azospirillaceae</taxon>
        <taxon>Niveispirillum</taxon>
    </lineage>
</organism>
<evidence type="ECO:0000256" key="3">
    <source>
        <dbReference type="ARBA" id="ARBA00022842"/>
    </source>
</evidence>
<keyword evidence="2" id="KW-0548">Nucleotidyltransferase</keyword>
<dbReference type="PANTHER" id="PTHR43584:SF8">
    <property type="entry name" value="N-ACETYLMURAMATE ALPHA-1-PHOSPHATE URIDYLYLTRANSFERASE"/>
    <property type="match status" value="1"/>
</dbReference>
<protein>
    <submittedName>
        <fullName evidence="5">Nucleotidyltransferase</fullName>
    </submittedName>
</protein>
<reference evidence="5 6" key="1">
    <citation type="submission" date="2017-07" db="EMBL/GenBank/DDBJ databases">
        <title>Niveispirillum cyanobacteriorum sp. nov., isolated from cyanobacterial aggregates in a eutrophic lake.</title>
        <authorList>
            <person name="Cai H."/>
        </authorList>
    </citation>
    <scope>NUCLEOTIDE SEQUENCE [LARGE SCALE GENOMIC DNA]</scope>
    <source>
        <strain evidence="6">TH1-14</strain>
    </source>
</reference>
<dbReference type="AlphaFoldDB" id="A0A255YTJ1"/>
<evidence type="ECO:0000313" key="6">
    <source>
        <dbReference type="Proteomes" id="UP000216998"/>
    </source>
</evidence>
<dbReference type="InterPro" id="IPR029044">
    <property type="entry name" value="Nucleotide-diphossugar_trans"/>
</dbReference>
<keyword evidence="1 5" id="KW-0808">Transferase</keyword>
<evidence type="ECO:0000313" key="5">
    <source>
        <dbReference type="EMBL" id="OYQ32538.1"/>
    </source>
</evidence>